<feature type="signal peptide" evidence="1">
    <location>
        <begin position="1"/>
        <end position="29"/>
    </location>
</feature>
<dbReference type="Proteomes" id="UP000053268">
    <property type="component" value="Unassembled WGS sequence"/>
</dbReference>
<reference evidence="2 3" key="1">
    <citation type="journal article" date="2015" name="Nat. Commun.">
        <title>Outbred genome sequencing and CRISPR/Cas9 gene editing in butterflies.</title>
        <authorList>
            <person name="Li X."/>
            <person name="Fan D."/>
            <person name="Zhang W."/>
            <person name="Liu G."/>
            <person name="Zhang L."/>
            <person name="Zhao L."/>
            <person name="Fang X."/>
            <person name="Chen L."/>
            <person name="Dong Y."/>
            <person name="Chen Y."/>
            <person name="Ding Y."/>
            <person name="Zhao R."/>
            <person name="Feng M."/>
            <person name="Zhu Y."/>
            <person name="Feng Y."/>
            <person name="Jiang X."/>
            <person name="Zhu D."/>
            <person name="Xiang H."/>
            <person name="Feng X."/>
            <person name="Li S."/>
            <person name="Wang J."/>
            <person name="Zhang G."/>
            <person name="Kronforst M.R."/>
            <person name="Wang W."/>
        </authorList>
    </citation>
    <scope>NUCLEOTIDE SEQUENCE [LARGE SCALE GENOMIC DNA]</scope>
    <source>
        <strain evidence="2">Ya'a_city_454_Px</strain>
        <tissue evidence="2">Whole body</tissue>
    </source>
</reference>
<dbReference type="AlphaFoldDB" id="A0A194QAQ5"/>
<organism evidence="2 3">
    <name type="scientific">Papilio xuthus</name>
    <name type="common">Asian swallowtail butterfly</name>
    <dbReference type="NCBI Taxonomy" id="66420"/>
    <lineage>
        <taxon>Eukaryota</taxon>
        <taxon>Metazoa</taxon>
        <taxon>Ecdysozoa</taxon>
        <taxon>Arthropoda</taxon>
        <taxon>Hexapoda</taxon>
        <taxon>Insecta</taxon>
        <taxon>Pterygota</taxon>
        <taxon>Neoptera</taxon>
        <taxon>Endopterygota</taxon>
        <taxon>Lepidoptera</taxon>
        <taxon>Glossata</taxon>
        <taxon>Ditrysia</taxon>
        <taxon>Papilionoidea</taxon>
        <taxon>Papilionidae</taxon>
        <taxon>Papilioninae</taxon>
        <taxon>Papilio</taxon>
    </lineage>
</organism>
<feature type="chain" id="PRO_5008264174" evidence="1">
    <location>
        <begin position="30"/>
        <end position="200"/>
    </location>
</feature>
<keyword evidence="3" id="KW-1185">Reference proteome</keyword>
<sequence length="200" mass="22587">MRVRGSWRRWGAGALLLAAAVALLPRVSQHWRNSADFPLVSSHDLAHYLADFTNHPKLDPEIEAWSVEEEEGNYTWWRYTVRYECGARCLGRVRVMHAAGATSAAGARHGAAADHHLRVMDSRCTRVPLLPWPWFCDKYKCVTYEISEEIEVEMSIEQEGSGARLRESARSACSLPLALVGRCRMRERRAAALAALRRAL</sequence>
<proteinExistence type="predicted"/>
<accession>A0A194QAQ5</accession>
<protein>
    <submittedName>
        <fullName evidence="2">Uncharacterized protein</fullName>
    </submittedName>
</protein>
<dbReference type="EMBL" id="KQ459232">
    <property type="protein sequence ID" value="KPJ02514.1"/>
    <property type="molecule type" value="Genomic_DNA"/>
</dbReference>
<gene>
    <name evidence="2" type="ORF">RR46_09717</name>
</gene>
<name>A0A194QAQ5_PAPXU</name>
<evidence type="ECO:0000313" key="3">
    <source>
        <dbReference type="Proteomes" id="UP000053268"/>
    </source>
</evidence>
<evidence type="ECO:0000313" key="2">
    <source>
        <dbReference type="EMBL" id="KPJ02514.1"/>
    </source>
</evidence>
<keyword evidence="1" id="KW-0732">Signal</keyword>
<evidence type="ECO:0000256" key="1">
    <source>
        <dbReference type="SAM" id="SignalP"/>
    </source>
</evidence>